<feature type="compositionally biased region" description="Basic and acidic residues" evidence="1">
    <location>
        <begin position="67"/>
        <end position="90"/>
    </location>
</feature>
<evidence type="ECO:0000256" key="1">
    <source>
        <dbReference type="SAM" id="MobiDB-lite"/>
    </source>
</evidence>
<accession>A0A1X7VAT4</accession>
<name>A0A1X7VAT4_AMPQE</name>
<dbReference type="AlphaFoldDB" id="A0A1X7VAT4"/>
<dbReference type="EnsemblMetazoa" id="Aqu2.1.37131_001">
    <property type="protein sequence ID" value="Aqu2.1.37131_001"/>
    <property type="gene ID" value="Aqu2.1.37131"/>
</dbReference>
<proteinExistence type="predicted"/>
<feature type="region of interest" description="Disordered" evidence="1">
    <location>
        <begin position="1"/>
        <end position="102"/>
    </location>
</feature>
<dbReference type="InParanoid" id="A0A1X7VAT4"/>
<feature type="compositionally biased region" description="Acidic residues" evidence="1">
    <location>
        <begin position="14"/>
        <end position="53"/>
    </location>
</feature>
<protein>
    <submittedName>
        <fullName evidence="2">Uncharacterized protein</fullName>
    </submittedName>
</protein>
<reference evidence="2" key="1">
    <citation type="submission" date="2017-05" db="UniProtKB">
        <authorList>
            <consortium name="EnsemblMetazoa"/>
        </authorList>
    </citation>
    <scope>IDENTIFICATION</scope>
</reference>
<evidence type="ECO:0000313" key="2">
    <source>
        <dbReference type="EnsemblMetazoa" id="Aqu2.1.37131_001"/>
    </source>
</evidence>
<feature type="compositionally biased region" description="Low complexity" evidence="1">
    <location>
        <begin position="1"/>
        <end position="13"/>
    </location>
</feature>
<sequence length="102" mass="11498">HNGTGVIVGLGVLVEDDNDDDDDDNDDDDDDNDNDDEWTEFDDVDPYEDNNDVYEDKEGLVSVLDMSRNDESSVETSDERERDGNGKSDEERTDIEGDSNME</sequence>
<organism evidence="2">
    <name type="scientific">Amphimedon queenslandica</name>
    <name type="common">Sponge</name>
    <dbReference type="NCBI Taxonomy" id="400682"/>
    <lineage>
        <taxon>Eukaryota</taxon>
        <taxon>Metazoa</taxon>
        <taxon>Porifera</taxon>
        <taxon>Demospongiae</taxon>
        <taxon>Heteroscleromorpha</taxon>
        <taxon>Haplosclerida</taxon>
        <taxon>Niphatidae</taxon>
        <taxon>Amphimedon</taxon>
    </lineage>
</organism>
<feature type="compositionally biased region" description="Acidic residues" evidence="1">
    <location>
        <begin position="91"/>
        <end position="102"/>
    </location>
</feature>